<evidence type="ECO:0000256" key="5">
    <source>
        <dbReference type="ARBA" id="ARBA00037974"/>
    </source>
</evidence>
<evidence type="ECO:0000256" key="2">
    <source>
        <dbReference type="ARBA" id="ARBA00012224"/>
    </source>
</evidence>
<evidence type="ECO:0000259" key="6">
    <source>
        <dbReference type="Pfam" id="PF00155"/>
    </source>
</evidence>
<feature type="domain" description="Aminotransferase class I/classII large" evidence="6">
    <location>
        <begin position="108"/>
        <end position="400"/>
    </location>
</feature>
<keyword evidence="4" id="KW-0456">Lyase</keyword>
<evidence type="ECO:0000313" key="7">
    <source>
        <dbReference type="EMBL" id="SUZ53790.1"/>
    </source>
</evidence>
<dbReference type="PROSITE" id="PS51318">
    <property type="entry name" value="TAT"/>
    <property type="match status" value="1"/>
</dbReference>
<dbReference type="AlphaFoldDB" id="A0A381NGR2"/>
<dbReference type="InterPro" id="IPR006311">
    <property type="entry name" value="TAT_signal"/>
</dbReference>
<evidence type="ECO:0000256" key="1">
    <source>
        <dbReference type="ARBA" id="ARBA00001933"/>
    </source>
</evidence>
<dbReference type="InterPro" id="IPR015424">
    <property type="entry name" value="PyrdxlP-dep_Trfase"/>
</dbReference>
<keyword evidence="3" id="KW-0663">Pyridoxal phosphate</keyword>
<accession>A0A381NGR2</accession>
<evidence type="ECO:0000256" key="3">
    <source>
        <dbReference type="ARBA" id="ARBA00022898"/>
    </source>
</evidence>
<dbReference type="InterPro" id="IPR051798">
    <property type="entry name" value="Class-II_PLP-Dep_Aminotrans"/>
</dbReference>
<dbReference type="Gene3D" id="3.90.1150.10">
    <property type="entry name" value="Aspartate Aminotransferase, domain 1"/>
    <property type="match status" value="1"/>
</dbReference>
<organism evidence="7">
    <name type="scientific">marine metagenome</name>
    <dbReference type="NCBI Taxonomy" id="408172"/>
    <lineage>
        <taxon>unclassified sequences</taxon>
        <taxon>metagenomes</taxon>
        <taxon>ecological metagenomes</taxon>
    </lineage>
</organism>
<protein>
    <recommendedName>
        <fullName evidence="2">cysteine-S-conjugate beta-lyase</fullName>
        <ecNumber evidence="2">4.4.1.13</ecNumber>
    </recommendedName>
</protein>
<dbReference type="InterPro" id="IPR004839">
    <property type="entry name" value="Aminotransferase_I/II_large"/>
</dbReference>
<reference evidence="7" key="1">
    <citation type="submission" date="2018-05" db="EMBL/GenBank/DDBJ databases">
        <authorList>
            <person name="Lanie J.A."/>
            <person name="Ng W.-L."/>
            <person name="Kazmierczak K.M."/>
            <person name="Andrzejewski T.M."/>
            <person name="Davidsen T.M."/>
            <person name="Wayne K.J."/>
            <person name="Tettelin H."/>
            <person name="Glass J.I."/>
            <person name="Rusch D."/>
            <person name="Podicherti R."/>
            <person name="Tsui H.-C.T."/>
            <person name="Winkler M.E."/>
        </authorList>
    </citation>
    <scope>NUCLEOTIDE SEQUENCE</scope>
</reference>
<evidence type="ECO:0000256" key="4">
    <source>
        <dbReference type="ARBA" id="ARBA00023239"/>
    </source>
</evidence>
<name>A0A381NGR2_9ZZZZ</name>
<dbReference type="GO" id="GO:0030170">
    <property type="term" value="F:pyridoxal phosphate binding"/>
    <property type="evidence" value="ECO:0007669"/>
    <property type="project" value="InterPro"/>
</dbReference>
<dbReference type="SUPFAM" id="SSF53383">
    <property type="entry name" value="PLP-dependent transferases"/>
    <property type="match status" value="1"/>
</dbReference>
<dbReference type="PANTHER" id="PTHR43525">
    <property type="entry name" value="PROTEIN MALY"/>
    <property type="match status" value="1"/>
</dbReference>
<dbReference type="GO" id="GO:0047804">
    <property type="term" value="F:cysteine-S-conjugate beta-lyase activity"/>
    <property type="evidence" value="ECO:0007669"/>
    <property type="project" value="UniProtKB-EC"/>
</dbReference>
<dbReference type="CDD" id="cd00609">
    <property type="entry name" value="AAT_like"/>
    <property type="match status" value="1"/>
</dbReference>
<dbReference type="PANTHER" id="PTHR43525:SF1">
    <property type="entry name" value="PROTEIN MALY"/>
    <property type="match status" value="1"/>
</dbReference>
<dbReference type="InterPro" id="IPR015422">
    <property type="entry name" value="PyrdxlP-dep_Trfase_small"/>
</dbReference>
<dbReference type="EC" id="4.4.1.13" evidence="2"/>
<gene>
    <name evidence="7" type="ORF">METZ01_LOCUS6644</name>
</gene>
<dbReference type="InterPro" id="IPR015421">
    <property type="entry name" value="PyrdxlP-dep_Trfase_major"/>
</dbReference>
<comment type="cofactor">
    <cofactor evidence="1">
        <name>pyridoxal 5'-phosphate</name>
        <dbReference type="ChEBI" id="CHEBI:597326"/>
    </cofactor>
</comment>
<dbReference type="Pfam" id="PF00155">
    <property type="entry name" value="Aminotran_1_2"/>
    <property type="match status" value="1"/>
</dbReference>
<sequence>MSERLWLNRRAFLRGAGITALAGAANSGPSLVTPVRADSLDQAGSTNYDFDTVYDRVGSSSVKWDAAIDRYGRENIDVGMGIADMDFRAAPCITRGLADRCKHENWGYMSTPRSFYQQIADWNKDRYGLEVDPESITLSDGVHPALIAALNALAPAGSKVLLGTAVYSGFYGDLRWSRTIAENSPMIVENGHYRMDFDDLESRMSHDTDAMILCNPQNPTGNCWSEEDLLRLGRMCLEHRVVVLSDEIHCDFVMKGQKYTPFASLPDKEVVDNSVTFKAASKTFSLAAMKIAWFFSTNPEYMELIRAQHRANTNTLGVVANQAALTDEGADWLDQVNVYIDGNQDFAEQYIRENLPGVEYTKAEGTYLAWIDISGVAERLDAKRLAEEATANSETGRPVTAEAIVGNWFVDNAKVQLNAGSSYGPGGENHMRMNVATSRKILKLALDNMAAALNDL</sequence>
<comment type="similarity">
    <text evidence="5">Belongs to the class-II pyridoxal-phosphate-dependent aminotransferase family. MalY/PatB cystathionine beta-lyase subfamily.</text>
</comment>
<dbReference type="EMBL" id="UINC01000349">
    <property type="protein sequence ID" value="SUZ53790.1"/>
    <property type="molecule type" value="Genomic_DNA"/>
</dbReference>
<dbReference type="Gene3D" id="3.40.640.10">
    <property type="entry name" value="Type I PLP-dependent aspartate aminotransferase-like (Major domain)"/>
    <property type="match status" value="1"/>
</dbReference>
<proteinExistence type="inferred from homology"/>